<dbReference type="AlphaFoldDB" id="A0A6A4CIH4"/>
<proteinExistence type="predicted"/>
<accession>A0A6A4CIH4</accession>
<sequence length="75" mass="8549">MYAEVIVWDGKASPVATATSHTRLVQFMSFIGSNTLAFTMGSPKATSSMILHTNPEFVLYPPYFWRYTWVVTLRK</sequence>
<reference evidence="2 4" key="1">
    <citation type="submission" date="2018-08" db="EMBL/GenBank/DDBJ databases">
        <title>Genomic investigation of the strawberry pathogen Phytophthora fragariae indicates pathogenicity is determined by transcriptional variation in three key races.</title>
        <authorList>
            <person name="Adams T.M."/>
            <person name="Armitage A.D."/>
            <person name="Sobczyk M.K."/>
            <person name="Bates H.J."/>
            <person name="Dunwell J.M."/>
            <person name="Nellist C.F."/>
            <person name="Harrison R.J."/>
        </authorList>
    </citation>
    <scope>NUCLEOTIDE SEQUENCE [LARGE SCALE GENOMIC DNA]</scope>
    <source>
        <strain evidence="1 3">SCRP249</strain>
        <strain evidence="2 4">SCRP333</strain>
    </source>
</reference>
<gene>
    <name evidence="1" type="ORF">PR001_g23778</name>
    <name evidence="2" type="ORF">PR003_g25138</name>
</gene>
<dbReference type="EMBL" id="QXFV01002879">
    <property type="protein sequence ID" value="KAE8982287.1"/>
    <property type="molecule type" value="Genomic_DNA"/>
</dbReference>
<keyword evidence="4" id="KW-1185">Reference proteome</keyword>
<evidence type="ECO:0000313" key="4">
    <source>
        <dbReference type="Proteomes" id="UP000434957"/>
    </source>
</evidence>
<protein>
    <submittedName>
        <fullName evidence="2">Uncharacterized protein</fullName>
    </submittedName>
</protein>
<dbReference type="Proteomes" id="UP000429607">
    <property type="component" value="Unassembled WGS sequence"/>
</dbReference>
<dbReference type="EMBL" id="QXFT01002953">
    <property type="protein sequence ID" value="KAE9291058.1"/>
    <property type="molecule type" value="Genomic_DNA"/>
</dbReference>
<evidence type="ECO:0000313" key="2">
    <source>
        <dbReference type="EMBL" id="KAE9291058.1"/>
    </source>
</evidence>
<organism evidence="2 4">
    <name type="scientific">Phytophthora rubi</name>
    <dbReference type="NCBI Taxonomy" id="129364"/>
    <lineage>
        <taxon>Eukaryota</taxon>
        <taxon>Sar</taxon>
        <taxon>Stramenopiles</taxon>
        <taxon>Oomycota</taxon>
        <taxon>Peronosporomycetes</taxon>
        <taxon>Peronosporales</taxon>
        <taxon>Peronosporaceae</taxon>
        <taxon>Phytophthora</taxon>
    </lineage>
</organism>
<name>A0A6A4CIH4_9STRA</name>
<evidence type="ECO:0000313" key="3">
    <source>
        <dbReference type="Proteomes" id="UP000429607"/>
    </source>
</evidence>
<dbReference type="Proteomes" id="UP000434957">
    <property type="component" value="Unassembled WGS sequence"/>
</dbReference>
<evidence type="ECO:0000313" key="1">
    <source>
        <dbReference type="EMBL" id="KAE8982287.1"/>
    </source>
</evidence>
<comment type="caution">
    <text evidence="2">The sequence shown here is derived from an EMBL/GenBank/DDBJ whole genome shotgun (WGS) entry which is preliminary data.</text>
</comment>